<feature type="domain" description="Enoyl reductase (ER)" evidence="2">
    <location>
        <begin position="18"/>
        <end position="313"/>
    </location>
</feature>
<dbReference type="InterPro" id="IPR011032">
    <property type="entry name" value="GroES-like_sf"/>
</dbReference>
<dbReference type="SUPFAM" id="SSF51735">
    <property type="entry name" value="NAD(P)-binding Rossmann-fold domains"/>
    <property type="match status" value="1"/>
</dbReference>
<dbReference type="PROSITE" id="PS01162">
    <property type="entry name" value="QOR_ZETA_CRYSTAL"/>
    <property type="match status" value="1"/>
</dbReference>
<dbReference type="Proteomes" id="UP000199120">
    <property type="component" value="Unassembled WGS sequence"/>
</dbReference>
<dbReference type="PANTHER" id="PTHR11695">
    <property type="entry name" value="ALCOHOL DEHYDROGENASE RELATED"/>
    <property type="match status" value="1"/>
</dbReference>
<evidence type="ECO:0000256" key="1">
    <source>
        <dbReference type="ARBA" id="ARBA00023002"/>
    </source>
</evidence>
<dbReference type="CDD" id="cd05289">
    <property type="entry name" value="MDR_like_2"/>
    <property type="match status" value="1"/>
</dbReference>
<keyword evidence="1" id="KW-0560">Oxidoreductase</keyword>
<dbReference type="AlphaFoldDB" id="A0A1H7J5U9"/>
<dbReference type="GO" id="GO:0008270">
    <property type="term" value="F:zinc ion binding"/>
    <property type="evidence" value="ECO:0007669"/>
    <property type="project" value="InterPro"/>
</dbReference>
<dbReference type="STRING" id="416943.SAMN05445871_1826"/>
<dbReference type="SUPFAM" id="SSF50129">
    <property type="entry name" value="GroES-like"/>
    <property type="match status" value="1"/>
</dbReference>
<reference evidence="4" key="1">
    <citation type="submission" date="2016-10" db="EMBL/GenBank/DDBJ databases">
        <authorList>
            <person name="Varghese N."/>
            <person name="Submissions S."/>
        </authorList>
    </citation>
    <scope>NUCLEOTIDE SEQUENCE [LARGE SCALE GENOMIC DNA]</scope>
    <source>
        <strain evidence="4">LMG 26416</strain>
    </source>
</reference>
<dbReference type="InterPro" id="IPR002364">
    <property type="entry name" value="Quin_OxRdtase/zeta-crystal_CS"/>
</dbReference>
<dbReference type="RefSeq" id="WP_309147433.1">
    <property type="nucleotide sequence ID" value="NZ_FNSR01000001.1"/>
</dbReference>
<dbReference type="Pfam" id="PF08240">
    <property type="entry name" value="ADH_N"/>
    <property type="match status" value="1"/>
</dbReference>
<dbReference type="PANTHER" id="PTHR11695:SF294">
    <property type="entry name" value="RETICULON-4-INTERACTING PROTEIN 1, MITOCHONDRIAL"/>
    <property type="match status" value="1"/>
</dbReference>
<protein>
    <submittedName>
        <fullName evidence="3">NADPH:quinone reductase</fullName>
    </submittedName>
</protein>
<gene>
    <name evidence="3" type="ORF">SAMN05192542_103131</name>
</gene>
<dbReference type="GO" id="GO:0016491">
    <property type="term" value="F:oxidoreductase activity"/>
    <property type="evidence" value="ECO:0007669"/>
    <property type="project" value="UniProtKB-KW"/>
</dbReference>
<dbReference type="InterPro" id="IPR020843">
    <property type="entry name" value="ER"/>
</dbReference>
<organism evidence="3 4">
    <name type="scientific">Paraburkholderia caballeronis</name>
    <dbReference type="NCBI Taxonomy" id="416943"/>
    <lineage>
        <taxon>Bacteria</taxon>
        <taxon>Pseudomonadati</taxon>
        <taxon>Pseudomonadota</taxon>
        <taxon>Betaproteobacteria</taxon>
        <taxon>Burkholderiales</taxon>
        <taxon>Burkholderiaceae</taxon>
        <taxon>Paraburkholderia</taxon>
    </lineage>
</organism>
<dbReference type="SMART" id="SM00829">
    <property type="entry name" value="PKS_ER"/>
    <property type="match status" value="1"/>
</dbReference>
<dbReference type="Pfam" id="PF13602">
    <property type="entry name" value="ADH_zinc_N_2"/>
    <property type="match status" value="1"/>
</dbReference>
<evidence type="ECO:0000313" key="3">
    <source>
        <dbReference type="EMBL" id="SEK69360.1"/>
    </source>
</evidence>
<evidence type="ECO:0000259" key="2">
    <source>
        <dbReference type="SMART" id="SM00829"/>
    </source>
</evidence>
<dbReference type="Gene3D" id="3.90.180.10">
    <property type="entry name" value="Medium-chain alcohol dehydrogenases, catalytic domain"/>
    <property type="match status" value="1"/>
</dbReference>
<name>A0A1H7J5U9_9BURK</name>
<dbReference type="Gene3D" id="3.40.50.720">
    <property type="entry name" value="NAD(P)-binding Rossmann-like Domain"/>
    <property type="match status" value="1"/>
</dbReference>
<dbReference type="InterPro" id="IPR036291">
    <property type="entry name" value="NAD(P)-bd_dom_sf"/>
</dbReference>
<evidence type="ECO:0000313" key="4">
    <source>
        <dbReference type="Proteomes" id="UP000199120"/>
    </source>
</evidence>
<dbReference type="InterPro" id="IPR013154">
    <property type="entry name" value="ADH-like_N"/>
</dbReference>
<sequence length="317" mass="33923">MTDDIEAMMSAWRIDRFGGPDALRNETIPAPRPARGEVLLKVQSAGLNPVDLKTREGRYPLIRADALPFTLGRDVAGVVAQCGEGVEGWARGVTAYAFVGQGQGAFADYVAVSAAALSKPPATLSLADAGAVPLAALTAWQGLFDHGKLERGERVLIHGASGGVGQFAVQFARECGAHVYATGSGESLNLLKALGAAHTIDYRKDRFEDVAKDIDLVYDLIGGDTQQRSWSVLRPGGALVSTLNEPSQVEASKHGARATRYTARPDGGQLARIAQWIDRRAVRVEIVARYPFARLPDAFERLAQGHLRGKVVVTRDA</sequence>
<dbReference type="EMBL" id="FOAJ01000003">
    <property type="protein sequence ID" value="SEK69360.1"/>
    <property type="molecule type" value="Genomic_DNA"/>
</dbReference>
<dbReference type="InterPro" id="IPR050700">
    <property type="entry name" value="YIM1/Zinc_Alcohol_DH_Fams"/>
</dbReference>
<proteinExistence type="predicted"/>
<accession>A0A1H7J5U9</accession>
<keyword evidence="4" id="KW-1185">Reference proteome</keyword>